<gene>
    <name evidence="4" type="ORF">Ccl03g_16810</name>
    <name evidence="6" type="ORF">FOC47_07995</name>
    <name evidence="5" type="ORF">G5B26_14370</name>
    <name evidence="7" type="ORF">SAMN05216521_101746</name>
</gene>
<dbReference type="Proteomes" id="UP000182121">
    <property type="component" value="Unassembled WGS sequence"/>
</dbReference>
<dbReference type="Gene3D" id="3.40.630.10">
    <property type="entry name" value="Zn peptidases"/>
    <property type="match status" value="1"/>
</dbReference>
<feature type="domain" description="Peptidase M20 dimerisation" evidence="3">
    <location>
        <begin position="194"/>
        <end position="287"/>
    </location>
</feature>
<dbReference type="FunFam" id="3.30.70.360:FF:000001">
    <property type="entry name" value="N-acetyldiaminopimelate deacetylase"/>
    <property type="match status" value="1"/>
</dbReference>
<proteinExistence type="predicted"/>
<evidence type="ECO:0000313" key="9">
    <source>
        <dbReference type="Proteomes" id="UP000315200"/>
    </source>
</evidence>
<evidence type="ECO:0000313" key="5">
    <source>
        <dbReference type="EMBL" id="NSJ44742.1"/>
    </source>
</evidence>
<keyword evidence="1 7" id="KW-0378">Hydrolase</keyword>
<reference evidence="5 11" key="4">
    <citation type="journal article" date="2020" name="Cell Host Microbe">
        <title>Functional and Genomic Variation between Human-Derived Isolates of Lachnospiraceae Reveals Inter- and Intra-Species Diversity.</title>
        <authorList>
            <person name="Sorbara M.T."/>
            <person name="Littmann E.R."/>
            <person name="Fontana E."/>
            <person name="Moody T.U."/>
            <person name="Kohout C.E."/>
            <person name="Gjonbalaj M."/>
            <person name="Eaton V."/>
            <person name="Seok R."/>
            <person name="Leiner I.M."/>
            <person name="Pamer E.G."/>
        </authorList>
    </citation>
    <scope>NUCLEOTIDE SEQUENCE [LARGE SCALE GENOMIC DNA]</scope>
    <source>
        <strain evidence="5 11">MSK.2.26</strain>
    </source>
</reference>
<dbReference type="Pfam" id="PF01546">
    <property type="entry name" value="Peptidase_M20"/>
    <property type="match status" value="1"/>
</dbReference>
<dbReference type="CDD" id="cd03886">
    <property type="entry name" value="M20_Acy1"/>
    <property type="match status" value="1"/>
</dbReference>
<feature type="binding site" evidence="2">
    <location>
        <position position="109"/>
    </location>
    <ligand>
        <name>Mn(2+)</name>
        <dbReference type="ChEBI" id="CHEBI:29035"/>
        <label>2</label>
    </ligand>
</feature>
<evidence type="ECO:0000259" key="3">
    <source>
        <dbReference type="Pfam" id="PF07687"/>
    </source>
</evidence>
<dbReference type="GO" id="GO:0019877">
    <property type="term" value="P:diaminopimelate biosynthetic process"/>
    <property type="evidence" value="ECO:0007669"/>
    <property type="project" value="UniProtKB-ARBA"/>
</dbReference>
<dbReference type="PIRSF" id="PIRSF005962">
    <property type="entry name" value="Pept_M20D_amidohydro"/>
    <property type="match status" value="1"/>
</dbReference>
<dbReference type="EMBL" id="FOIO01000017">
    <property type="protein sequence ID" value="SET65288.1"/>
    <property type="molecule type" value="Genomic_DNA"/>
</dbReference>
<feature type="binding site" evidence="2">
    <location>
        <position position="371"/>
    </location>
    <ligand>
        <name>Mn(2+)</name>
        <dbReference type="ChEBI" id="CHEBI:29035"/>
        <label>2</label>
    </ligand>
</feature>
<evidence type="ECO:0000256" key="2">
    <source>
        <dbReference type="PIRSR" id="PIRSR005962-1"/>
    </source>
</evidence>
<dbReference type="Proteomes" id="UP000315200">
    <property type="component" value="Unassembled WGS sequence"/>
</dbReference>
<dbReference type="InterPro" id="IPR036264">
    <property type="entry name" value="Bact_exopeptidase_dim_dom"/>
</dbReference>
<dbReference type="PANTHER" id="PTHR11014:SF63">
    <property type="entry name" value="METALLOPEPTIDASE, PUTATIVE (AFU_ORTHOLOGUE AFUA_6G09600)-RELATED"/>
    <property type="match status" value="1"/>
</dbReference>
<dbReference type="InterPro" id="IPR017439">
    <property type="entry name" value="Amidohydrolase"/>
</dbReference>
<reference evidence="5" key="5">
    <citation type="submission" date="2020-02" db="EMBL/GenBank/DDBJ databases">
        <authorList>
            <person name="Littmann E."/>
            <person name="Sorbara M."/>
        </authorList>
    </citation>
    <scope>NUCLEOTIDE SEQUENCE</scope>
    <source>
        <strain evidence="5">MSK.2.26</strain>
    </source>
</reference>
<dbReference type="Proteomes" id="UP000719916">
    <property type="component" value="Unassembled WGS sequence"/>
</dbReference>
<dbReference type="RefSeq" id="WP_002584452.1">
    <property type="nucleotide sequence ID" value="NZ_AP031445.1"/>
</dbReference>
<sequence length="402" mass="43494">MLTEQIKEKAEQCREEIIQFRRELHRHPELSMEEYETSHKIAEKLRSLEGMEVITGAAGGTGVVGILTGAKGAGKTVLLRADIDALPIEEKTGLPFSSETPGIMHACGHDGHAAWLLGSAMILSKLRSQFSGHVKFVFQPGEENGIGGRKMVEEDRILENPAVDAVFAAHAWPEAAAGEMCVAERCAFGYPGRFEIQVTGQGGHGSWPHECIDPIAITNQIYSGLQQIVSRRLPETAARVLSVCTIHSGPQNKRNIIPDCCTMTGTLRSDKLEVMEQMEEEIQRIARGIAAVNGASARVTTAHGRAVINSPAAVRFCLQSAARILGEEHVKLDTNPHLGGEDFSEYVARVPGAYVYAGIATEKNQGTFGLHSSSFMLEESVIPGMAAVFAQFAVDFLEKGGF</sequence>
<dbReference type="SUPFAM" id="SSF53187">
    <property type="entry name" value="Zn-dependent exopeptidases"/>
    <property type="match status" value="1"/>
</dbReference>
<evidence type="ECO:0000313" key="4">
    <source>
        <dbReference type="EMBL" id="GEA35968.1"/>
    </source>
</evidence>
<dbReference type="Pfam" id="PF07687">
    <property type="entry name" value="M20_dimer"/>
    <property type="match status" value="1"/>
</dbReference>
<dbReference type="GO" id="GO:0050118">
    <property type="term" value="F:N-acetyldiaminopimelate deacetylase activity"/>
    <property type="evidence" value="ECO:0007669"/>
    <property type="project" value="UniProtKB-ARBA"/>
</dbReference>
<evidence type="ECO:0000313" key="7">
    <source>
        <dbReference type="EMBL" id="SET65288.1"/>
    </source>
</evidence>
<dbReference type="Gene3D" id="3.30.70.360">
    <property type="match status" value="1"/>
</dbReference>
<dbReference type="InterPro" id="IPR011650">
    <property type="entry name" value="Peptidase_M20_dimer"/>
</dbReference>
<reference evidence="7 8" key="1">
    <citation type="submission" date="2016-10" db="EMBL/GenBank/DDBJ databases">
        <authorList>
            <person name="Varghese N."/>
            <person name="Submissions S."/>
        </authorList>
    </citation>
    <scope>NUCLEOTIDE SEQUENCE [LARGE SCALE GENOMIC DNA]</scope>
    <source>
        <strain evidence="7 8">NLAE-zl-C196</strain>
    </source>
</reference>
<dbReference type="AlphaFoldDB" id="A0A1I0G3T7"/>
<reference evidence="6 10" key="3">
    <citation type="submission" date="2019-11" db="EMBL/GenBank/DDBJ databases">
        <title>FDA dAtabase for Regulatory Grade micrObial Sequences (FDA-ARGOS): Supporting development and validation of Infectious Disease Dx tests.</title>
        <authorList>
            <person name="Turner S."/>
            <person name="Byrd R."/>
            <person name="Tallon L."/>
            <person name="Sadzewicz L."/>
            <person name="Vavikolanu K."/>
            <person name="Mehta A."/>
            <person name="Aluvathingal J."/>
            <person name="Nadendla S."/>
            <person name="Myers T."/>
            <person name="Yan Y."/>
            <person name="Sichtig H."/>
        </authorList>
    </citation>
    <scope>NUCLEOTIDE SEQUENCE [LARGE SCALE GENOMIC DNA]</scope>
    <source>
        <strain evidence="6 10">FDAARGOS_739</strain>
    </source>
</reference>
<feature type="binding site" evidence="2">
    <location>
        <position position="107"/>
    </location>
    <ligand>
        <name>Mn(2+)</name>
        <dbReference type="ChEBI" id="CHEBI:29035"/>
        <label>2</label>
    </ligand>
</feature>
<evidence type="ECO:0000313" key="11">
    <source>
        <dbReference type="Proteomes" id="UP000719916"/>
    </source>
</evidence>
<evidence type="ECO:0000313" key="10">
    <source>
        <dbReference type="Proteomes" id="UP000501069"/>
    </source>
</evidence>
<dbReference type="EMBL" id="CP050964">
    <property type="protein sequence ID" value="QIX90503.1"/>
    <property type="molecule type" value="Genomic_DNA"/>
</dbReference>
<keyword evidence="2" id="KW-0464">Manganese</keyword>
<dbReference type="InterPro" id="IPR002933">
    <property type="entry name" value="Peptidase_M20"/>
</dbReference>
<reference evidence="4 9" key="2">
    <citation type="submission" date="2019-06" db="EMBL/GenBank/DDBJ databases">
        <title>Draft genome sequence of [Clostridium] clostridioforme NBRC 113352.</title>
        <authorList>
            <person name="Miura T."/>
            <person name="Furukawa M."/>
            <person name="Shimamura M."/>
            <person name="Ohyama Y."/>
            <person name="Yamazoe A."/>
            <person name="Kawasaki H."/>
        </authorList>
    </citation>
    <scope>NUCLEOTIDE SEQUENCE [LARGE SCALE GENOMIC DNA]</scope>
    <source>
        <strain evidence="4 9">NBRC 113352</strain>
    </source>
</reference>
<dbReference type="GO" id="GO:0046872">
    <property type="term" value="F:metal ion binding"/>
    <property type="evidence" value="ECO:0007669"/>
    <property type="project" value="UniProtKB-KW"/>
</dbReference>
<dbReference type="PANTHER" id="PTHR11014">
    <property type="entry name" value="PEPTIDASE M20 FAMILY MEMBER"/>
    <property type="match status" value="1"/>
</dbReference>
<dbReference type="SUPFAM" id="SSF55031">
    <property type="entry name" value="Bacterial exopeptidase dimerisation domain"/>
    <property type="match status" value="1"/>
</dbReference>
<dbReference type="Proteomes" id="UP000501069">
    <property type="component" value="Chromosome"/>
</dbReference>
<keyword evidence="2" id="KW-0479">Metal-binding</keyword>
<feature type="binding site" evidence="2">
    <location>
        <position position="170"/>
    </location>
    <ligand>
        <name>Mn(2+)</name>
        <dbReference type="ChEBI" id="CHEBI:29035"/>
        <label>2</label>
    </ligand>
</feature>
<name>A0A1I0G3T7_9FIRM</name>
<comment type="cofactor">
    <cofactor evidence="2">
        <name>Mn(2+)</name>
        <dbReference type="ChEBI" id="CHEBI:29035"/>
    </cofactor>
    <text evidence="2">The Mn(2+) ion enhances activity.</text>
</comment>
<dbReference type="EMBL" id="JAAISW010000023">
    <property type="protein sequence ID" value="NSJ44742.1"/>
    <property type="molecule type" value="Genomic_DNA"/>
</dbReference>
<evidence type="ECO:0000313" key="6">
    <source>
        <dbReference type="EMBL" id="QIX90503.1"/>
    </source>
</evidence>
<feature type="binding site" evidence="2">
    <location>
        <position position="143"/>
    </location>
    <ligand>
        <name>Mn(2+)</name>
        <dbReference type="ChEBI" id="CHEBI:29035"/>
        <label>2</label>
    </ligand>
</feature>
<dbReference type="NCBIfam" id="TIGR01891">
    <property type="entry name" value="amidohydrolases"/>
    <property type="match status" value="1"/>
</dbReference>
<dbReference type="GeneID" id="57961100"/>
<evidence type="ECO:0000256" key="1">
    <source>
        <dbReference type="ARBA" id="ARBA00022801"/>
    </source>
</evidence>
<accession>A0A1I0G3T7</accession>
<dbReference type="EMBL" id="BJLB01000001">
    <property type="protein sequence ID" value="GEA35968.1"/>
    <property type="molecule type" value="Genomic_DNA"/>
</dbReference>
<protein>
    <submittedName>
        <fullName evidence="7">Amidohydrolase</fullName>
    </submittedName>
    <submittedName>
        <fullName evidence="4">Peptidase</fullName>
    </submittedName>
</protein>
<evidence type="ECO:0000313" key="8">
    <source>
        <dbReference type="Proteomes" id="UP000182121"/>
    </source>
</evidence>
<organism evidence="7 8">
    <name type="scientific">Enterocloster clostridioformis</name>
    <dbReference type="NCBI Taxonomy" id="1531"/>
    <lineage>
        <taxon>Bacteria</taxon>
        <taxon>Bacillati</taxon>
        <taxon>Bacillota</taxon>
        <taxon>Clostridia</taxon>
        <taxon>Lachnospirales</taxon>
        <taxon>Lachnospiraceae</taxon>
        <taxon>Enterocloster</taxon>
    </lineage>
</organism>